<dbReference type="Proteomes" id="UP000784294">
    <property type="component" value="Unassembled WGS sequence"/>
</dbReference>
<protein>
    <submittedName>
        <fullName evidence="1">Uncharacterized protein</fullName>
    </submittedName>
</protein>
<organism evidence="1 2">
    <name type="scientific">Protopolystoma xenopodis</name>
    <dbReference type="NCBI Taxonomy" id="117903"/>
    <lineage>
        <taxon>Eukaryota</taxon>
        <taxon>Metazoa</taxon>
        <taxon>Spiralia</taxon>
        <taxon>Lophotrochozoa</taxon>
        <taxon>Platyhelminthes</taxon>
        <taxon>Monogenea</taxon>
        <taxon>Polyopisthocotylea</taxon>
        <taxon>Polystomatidea</taxon>
        <taxon>Polystomatidae</taxon>
        <taxon>Protopolystoma</taxon>
    </lineage>
</organism>
<evidence type="ECO:0000313" key="1">
    <source>
        <dbReference type="EMBL" id="VEL11989.1"/>
    </source>
</evidence>
<sequence length="58" mass="6063">MLPCCHVAVCTDKSSGSPLASSVCLYLTVAACIWTARHTASAVVVLRTGRTLDRDLAA</sequence>
<dbReference type="EMBL" id="CAAALY010013450">
    <property type="protein sequence ID" value="VEL11989.1"/>
    <property type="molecule type" value="Genomic_DNA"/>
</dbReference>
<evidence type="ECO:0000313" key="2">
    <source>
        <dbReference type="Proteomes" id="UP000784294"/>
    </source>
</evidence>
<dbReference type="AlphaFoldDB" id="A0A448WHP2"/>
<reference evidence="1" key="1">
    <citation type="submission" date="2018-11" db="EMBL/GenBank/DDBJ databases">
        <authorList>
            <consortium name="Pathogen Informatics"/>
        </authorList>
    </citation>
    <scope>NUCLEOTIDE SEQUENCE</scope>
</reference>
<name>A0A448WHP2_9PLAT</name>
<gene>
    <name evidence="1" type="ORF">PXEA_LOCUS5429</name>
</gene>
<accession>A0A448WHP2</accession>
<proteinExistence type="predicted"/>
<comment type="caution">
    <text evidence="1">The sequence shown here is derived from an EMBL/GenBank/DDBJ whole genome shotgun (WGS) entry which is preliminary data.</text>
</comment>
<keyword evidence="2" id="KW-1185">Reference proteome</keyword>